<dbReference type="EMBL" id="CATOUU010001153">
    <property type="protein sequence ID" value="CAI9974641.1"/>
    <property type="molecule type" value="Genomic_DNA"/>
</dbReference>
<dbReference type="AlphaFoldDB" id="A0AA86RA41"/>
<dbReference type="Proteomes" id="UP001642409">
    <property type="component" value="Unassembled WGS sequence"/>
</dbReference>
<dbReference type="EMBL" id="CAXDID020000099">
    <property type="protein sequence ID" value="CAL6025413.1"/>
    <property type="molecule type" value="Genomic_DNA"/>
</dbReference>
<reference evidence="3" key="1">
    <citation type="submission" date="2023-06" db="EMBL/GenBank/DDBJ databases">
        <authorList>
            <person name="Kurt Z."/>
        </authorList>
    </citation>
    <scope>NUCLEOTIDE SEQUENCE</scope>
</reference>
<evidence type="ECO:0000313" key="6">
    <source>
        <dbReference type="EMBL" id="CAL6080530.1"/>
    </source>
</evidence>
<gene>
    <name evidence="2" type="ORF">HINF_LOCUS29062</name>
    <name evidence="5" type="ORF">HINF_LOCUS30251</name>
    <name evidence="6" type="ORF">HINF_LOCUS59909</name>
    <name evidence="7" type="ORF">HINF_LOCUS59911</name>
    <name evidence="3" type="ORF">HINF_LOCUS62284</name>
    <name evidence="4" type="ORF">HINF_LOCUS62286</name>
</gene>
<sequence length="221" mass="25728">MCILLANNEPLFIICVPISIFILLKLSQLQNNGSIFEGQTLSYNTIQALYIFKDVENTQPLLKLSGPLITLVMASMSKLVIYICELQIYQSSALFIGQTQTPSIIIYQDKVHIQAFPTIQAQAGQMQALPDTYEFRAEHQHIPFILIQPDILHLTFEHDPLTIQQPMLLVQFNYYINIIIAFYYCYIVRFIEIIDQFIIYQVVFNDYMVFVKLEYQLDRLV</sequence>
<dbReference type="EMBL" id="CATOUU010001153">
    <property type="protein sequence ID" value="CAI9974639.1"/>
    <property type="molecule type" value="Genomic_DNA"/>
</dbReference>
<reference evidence="5 8" key="2">
    <citation type="submission" date="2024-07" db="EMBL/GenBank/DDBJ databases">
        <authorList>
            <person name="Akdeniz Z."/>
        </authorList>
    </citation>
    <scope>NUCLEOTIDE SEQUENCE [LARGE SCALE GENOMIC DNA]</scope>
</reference>
<keyword evidence="1" id="KW-1133">Transmembrane helix</keyword>
<dbReference type="EMBL" id="CAXDID020000347">
    <property type="protein sequence ID" value="CAL6080534.1"/>
    <property type="molecule type" value="Genomic_DNA"/>
</dbReference>
<evidence type="ECO:0000313" key="2">
    <source>
        <dbReference type="EMBL" id="CAI9941417.1"/>
    </source>
</evidence>
<evidence type="ECO:0000313" key="5">
    <source>
        <dbReference type="EMBL" id="CAL6025413.1"/>
    </source>
</evidence>
<keyword evidence="8" id="KW-1185">Reference proteome</keyword>
<evidence type="ECO:0000256" key="1">
    <source>
        <dbReference type="SAM" id="Phobius"/>
    </source>
</evidence>
<accession>A0AA86RA41</accession>
<evidence type="ECO:0000313" key="7">
    <source>
        <dbReference type="EMBL" id="CAL6080534.1"/>
    </source>
</evidence>
<feature type="transmembrane region" description="Helical" evidence="1">
    <location>
        <begin position="172"/>
        <end position="191"/>
    </location>
</feature>
<organism evidence="3">
    <name type="scientific">Hexamita inflata</name>
    <dbReference type="NCBI Taxonomy" id="28002"/>
    <lineage>
        <taxon>Eukaryota</taxon>
        <taxon>Metamonada</taxon>
        <taxon>Diplomonadida</taxon>
        <taxon>Hexamitidae</taxon>
        <taxon>Hexamitinae</taxon>
        <taxon>Hexamita</taxon>
    </lineage>
</organism>
<evidence type="ECO:0000313" key="3">
    <source>
        <dbReference type="EMBL" id="CAI9974639.1"/>
    </source>
</evidence>
<dbReference type="EMBL" id="CAXDID020000347">
    <property type="protein sequence ID" value="CAL6080530.1"/>
    <property type="molecule type" value="Genomic_DNA"/>
</dbReference>
<evidence type="ECO:0000313" key="8">
    <source>
        <dbReference type="Proteomes" id="UP001642409"/>
    </source>
</evidence>
<evidence type="ECO:0000313" key="4">
    <source>
        <dbReference type="EMBL" id="CAI9974641.1"/>
    </source>
</evidence>
<comment type="caution">
    <text evidence="3">The sequence shown here is derived from an EMBL/GenBank/DDBJ whole genome shotgun (WGS) entry which is preliminary data.</text>
</comment>
<protein>
    <submittedName>
        <fullName evidence="5">Hypothetical_protein</fullName>
    </submittedName>
</protein>
<keyword evidence="1" id="KW-0472">Membrane</keyword>
<name>A0AA86RA41_9EUKA</name>
<keyword evidence="1" id="KW-0812">Transmembrane</keyword>
<proteinExistence type="predicted"/>
<dbReference type="EMBL" id="CATOUU010000694">
    <property type="protein sequence ID" value="CAI9941417.1"/>
    <property type="molecule type" value="Genomic_DNA"/>
</dbReference>